<dbReference type="AlphaFoldDB" id="A0AAW2YBG2"/>
<sequence>MRIINIHIQVAGPSDSSPRSLVVCQLARWSRVADTGLVTCLLVEVARGSQRSRSLVACRSRSLVTEGGRWPLLQLAREVALIAWSQQAAVRSELERPGDWRLQQVAVQTGSELAESSATCDLPLAIH</sequence>
<name>A0AAW2YBG2_9LAMI</name>
<protein>
    <submittedName>
        <fullName evidence="1">Uncharacterized protein</fullName>
    </submittedName>
</protein>
<accession>A0AAW2YBG2</accession>
<dbReference type="EMBL" id="JACGWN010000001">
    <property type="protein sequence ID" value="KAL0463142.1"/>
    <property type="molecule type" value="Genomic_DNA"/>
</dbReference>
<comment type="caution">
    <text evidence="1">The sequence shown here is derived from an EMBL/GenBank/DDBJ whole genome shotgun (WGS) entry which is preliminary data.</text>
</comment>
<reference evidence="1" key="1">
    <citation type="submission" date="2020-06" db="EMBL/GenBank/DDBJ databases">
        <authorList>
            <person name="Li T."/>
            <person name="Hu X."/>
            <person name="Zhang T."/>
            <person name="Song X."/>
            <person name="Zhang H."/>
            <person name="Dai N."/>
            <person name="Sheng W."/>
            <person name="Hou X."/>
            <person name="Wei L."/>
        </authorList>
    </citation>
    <scope>NUCLEOTIDE SEQUENCE</scope>
    <source>
        <strain evidence="1">KEN1</strain>
        <tissue evidence="1">Leaf</tissue>
    </source>
</reference>
<evidence type="ECO:0000313" key="1">
    <source>
        <dbReference type="EMBL" id="KAL0463142.1"/>
    </source>
</evidence>
<organism evidence="1">
    <name type="scientific">Sesamum latifolium</name>
    <dbReference type="NCBI Taxonomy" id="2727402"/>
    <lineage>
        <taxon>Eukaryota</taxon>
        <taxon>Viridiplantae</taxon>
        <taxon>Streptophyta</taxon>
        <taxon>Embryophyta</taxon>
        <taxon>Tracheophyta</taxon>
        <taxon>Spermatophyta</taxon>
        <taxon>Magnoliopsida</taxon>
        <taxon>eudicotyledons</taxon>
        <taxon>Gunneridae</taxon>
        <taxon>Pentapetalae</taxon>
        <taxon>asterids</taxon>
        <taxon>lamiids</taxon>
        <taxon>Lamiales</taxon>
        <taxon>Pedaliaceae</taxon>
        <taxon>Sesamum</taxon>
    </lineage>
</organism>
<gene>
    <name evidence="1" type="ORF">Slati_0201800</name>
</gene>
<proteinExistence type="predicted"/>
<reference evidence="1" key="2">
    <citation type="journal article" date="2024" name="Plant">
        <title>Genomic evolution and insights into agronomic trait innovations of Sesamum species.</title>
        <authorList>
            <person name="Miao H."/>
            <person name="Wang L."/>
            <person name="Qu L."/>
            <person name="Liu H."/>
            <person name="Sun Y."/>
            <person name="Le M."/>
            <person name="Wang Q."/>
            <person name="Wei S."/>
            <person name="Zheng Y."/>
            <person name="Lin W."/>
            <person name="Duan Y."/>
            <person name="Cao H."/>
            <person name="Xiong S."/>
            <person name="Wang X."/>
            <person name="Wei L."/>
            <person name="Li C."/>
            <person name="Ma Q."/>
            <person name="Ju M."/>
            <person name="Zhao R."/>
            <person name="Li G."/>
            <person name="Mu C."/>
            <person name="Tian Q."/>
            <person name="Mei H."/>
            <person name="Zhang T."/>
            <person name="Gao T."/>
            <person name="Zhang H."/>
        </authorList>
    </citation>
    <scope>NUCLEOTIDE SEQUENCE</scope>
    <source>
        <strain evidence="1">KEN1</strain>
    </source>
</reference>